<comment type="cofactor">
    <cofactor evidence="1">
        <name>[4Fe-4S] cluster</name>
        <dbReference type="ChEBI" id="CHEBI:49883"/>
    </cofactor>
</comment>
<dbReference type="InterPro" id="IPR013785">
    <property type="entry name" value="Aldolase_TIM"/>
</dbReference>
<feature type="domain" description="Radical SAM core" evidence="6">
    <location>
        <begin position="71"/>
        <end position="287"/>
    </location>
</feature>
<dbReference type="EMBL" id="CP001339">
    <property type="protein sequence ID" value="ACL73287.1"/>
    <property type="molecule type" value="Genomic_DNA"/>
</dbReference>
<dbReference type="InterPro" id="IPR058240">
    <property type="entry name" value="rSAM_sf"/>
</dbReference>
<dbReference type="AlphaFoldDB" id="B8GUG7"/>
<dbReference type="PROSITE" id="PS51918">
    <property type="entry name" value="RADICAL_SAM"/>
    <property type="match status" value="1"/>
</dbReference>
<dbReference type="SFLD" id="SFLDS00029">
    <property type="entry name" value="Radical_SAM"/>
    <property type="match status" value="1"/>
</dbReference>
<evidence type="ECO:0000256" key="3">
    <source>
        <dbReference type="ARBA" id="ARBA00022723"/>
    </source>
</evidence>
<keyword evidence="4" id="KW-0408">Iron</keyword>
<gene>
    <name evidence="7" type="ordered locus">Tgr7_2207</name>
</gene>
<dbReference type="Pfam" id="PF04055">
    <property type="entry name" value="Radical_SAM"/>
    <property type="match status" value="1"/>
</dbReference>
<dbReference type="HOGENOM" id="CLU_067819_0_0_6"/>
<keyword evidence="2" id="KW-0949">S-adenosyl-L-methionine</keyword>
<accession>B8GUG7</accession>
<evidence type="ECO:0000256" key="2">
    <source>
        <dbReference type="ARBA" id="ARBA00022691"/>
    </source>
</evidence>
<organism evidence="7 8">
    <name type="scientific">Thioalkalivibrio sulfidiphilus (strain HL-EbGR7)</name>
    <dbReference type="NCBI Taxonomy" id="396588"/>
    <lineage>
        <taxon>Bacteria</taxon>
        <taxon>Pseudomonadati</taxon>
        <taxon>Pseudomonadota</taxon>
        <taxon>Gammaproteobacteria</taxon>
        <taxon>Chromatiales</taxon>
        <taxon>Ectothiorhodospiraceae</taxon>
        <taxon>Thioalkalivibrio</taxon>
    </lineage>
</organism>
<evidence type="ECO:0000259" key="6">
    <source>
        <dbReference type="PROSITE" id="PS51918"/>
    </source>
</evidence>
<protein>
    <submittedName>
        <fullName evidence="7">Radical SAM domain protein</fullName>
    </submittedName>
</protein>
<dbReference type="KEGG" id="tgr:Tgr7_2207"/>
<evidence type="ECO:0000313" key="8">
    <source>
        <dbReference type="Proteomes" id="UP000002383"/>
    </source>
</evidence>
<keyword evidence="8" id="KW-1185">Reference proteome</keyword>
<dbReference type="SFLD" id="SFLDG01113">
    <property type="entry name" value="Uncharacterised_Radical_SAM_Su"/>
    <property type="match status" value="1"/>
</dbReference>
<keyword evidence="5" id="KW-0411">Iron-sulfur</keyword>
<dbReference type="Gene3D" id="3.20.20.70">
    <property type="entry name" value="Aldolase class I"/>
    <property type="match status" value="1"/>
</dbReference>
<dbReference type="eggNOG" id="COG1856">
    <property type="taxonomic scope" value="Bacteria"/>
</dbReference>
<proteinExistence type="predicted"/>
<dbReference type="GO" id="GO:0051536">
    <property type="term" value="F:iron-sulfur cluster binding"/>
    <property type="evidence" value="ECO:0007669"/>
    <property type="project" value="UniProtKB-KW"/>
</dbReference>
<evidence type="ECO:0000256" key="5">
    <source>
        <dbReference type="ARBA" id="ARBA00023014"/>
    </source>
</evidence>
<evidence type="ECO:0000313" key="7">
    <source>
        <dbReference type="EMBL" id="ACL73287.1"/>
    </source>
</evidence>
<evidence type="ECO:0000256" key="4">
    <source>
        <dbReference type="ARBA" id="ARBA00023004"/>
    </source>
</evidence>
<dbReference type="CDD" id="cd01335">
    <property type="entry name" value="Radical_SAM"/>
    <property type="match status" value="1"/>
</dbReference>
<dbReference type="Proteomes" id="UP000002383">
    <property type="component" value="Chromosome"/>
</dbReference>
<dbReference type="GO" id="GO:0003824">
    <property type="term" value="F:catalytic activity"/>
    <property type="evidence" value="ECO:0007669"/>
    <property type="project" value="InterPro"/>
</dbReference>
<evidence type="ECO:0000256" key="1">
    <source>
        <dbReference type="ARBA" id="ARBA00001966"/>
    </source>
</evidence>
<reference evidence="7 8" key="1">
    <citation type="journal article" date="2011" name="Stand. Genomic Sci.">
        <title>Complete genome sequence of 'Thioalkalivibrio sulfidophilus' HL-EbGr7.</title>
        <authorList>
            <person name="Muyzer G."/>
            <person name="Sorokin D.Y."/>
            <person name="Mavromatis K."/>
            <person name="Lapidus A."/>
            <person name="Clum A."/>
            <person name="Ivanova N."/>
            <person name="Pati A."/>
            <person name="d'Haeseleer P."/>
            <person name="Woyke T."/>
            <person name="Kyrpides N.C."/>
        </authorList>
    </citation>
    <scope>NUCLEOTIDE SEQUENCE [LARGE SCALE GENOMIC DNA]</scope>
    <source>
        <strain evidence="7 8">HL-EbGR7</strain>
    </source>
</reference>
<dbReference type="PANTHER" id="PTHR43288:SF2">
    <property type="entry name" value="RADICAL SAM CORE DOMAIN-CONTAINING PROTEIN"/>
    <property type="match status" value="1"/>
</dbReference>
<dbReference type="InterPro" id="IPR007197">
    <property type="entry name" value="rSAM"/>
</dbReference>
<keyword evidence="3" id="KW-0479">Metal-binding</keyword>
<sequence>MTEEFCCGVSVMSNWYDLVQHVEPLEDLPLDRDLVQSLESDWASLAGRDIPPVHFYTPTFKSYQTSELKDCGKSAWPAVSITGGDCKLQCDHCKAKILEPMIPARTPEDLWRVVNGIIEDGAQGMLLTGGSNHRNEVEYDNYYSTIRRIKDEFPDFRIAMHTALVDDNIAQSMEQAGIDAAMMDVIGSQDTITQVYHLRRSVDDFEATLESLVKTNMKVVPHIVIGLHYGRLLGEWNALEMIQRHLPDAVVLVVVMPFYAPESRPFVTPDTEAVGRFFMDARKALPETPLLLGCARPPGQAKLQIDAYAVMAGLNGIAHPSDGVVELAARLERRIRVTPACCSIAVGDEVMAVEGANSGIELDLNTILAEEKKRRELARVSASGLGGIRVVSQAGAGMAASGGCCGT</sequence>
<dbReference type="STRING" id="396588.Tgr7_2207"/>
<dbReference type="PANTHER" id="PTHR43288">
    <property type="entry name" value="BIOTIN SYNTHASE-RELATED PROTEIN, RADICAL SAM SUPERFAMILY"/>
    <property type="match status" value="1"/>
</dbReference>
<name>B8GUG7_THISH</name>
<dbReference type="SUPFAM" id="SSF102114">
    <property type="entry name" value="Radical SAM enzymes"/>
    <property type="match status" value="1"/>
</dbReference>
<dbReference type="GO" id="GO:0046872">
    <property type="term" value="F:metal ion binding"/>
    <property type="evidence" value="ECO:0007669"/>
    <property type="project" value="UniProtKB-KW"/>
</dbReference>